<evidence type="ECO:0000313" key="2">
    <source>
        <dbReference type="EMBL" id="MBB2183273.1"/>
    </source>
</evidence>
<sequence length="112" mass="12668">MTEFIEGLKLYFLSGLLMFISILPILLVSIIARKGFLLSICISIVYSLVSFLASWVAPLAALLPIDVAWRIMDLKQFEMSYSFPMFISYVSLVFFAVISITGILYISRKQEA</sequence>
<name>A0A839K019_9FIRM</name>
<feature type="transmembrane region" description="Helical" evidence="1">
    <location>
        <begin position="44"/>
        <end position="65"/>
    </location>
</feature>
<keyword evidence="3" id="KW-1185">Reference proteome</keyword>
<dbReference type="EMBL" id="JACEGA010000001">
    <property type="protein sequence ID" value="MBB2183273.1"/>
    <property type="molecule type" value="Genomic_DNA"/>
</dbReference>
<keyword evidence="1" id="KW-0472">Membrane</keyword>
<evidence type="ECO:0000313" key="3">
    <source>
        <dbReference type="Proteomes" id="UP000574276"/>
    </source>
</evidence>
<reference evidence="2 3" key="1">
    <citation type="submission" date="2020-07" db="EMBL/GenBank/DDBJ databases">
        <title>Characterization and genome sequencing of isolate MD1, a novel member within the family Lachnospiraceae.</title>
        <authorList>
            <person name="Rettenmaier R."/>
            <person name="Di Bello L."/>
            <person name="Zinser C."/>
            <person name="Scheitz K."/>
            <person name="Liebl W."/>
            <person name="Zverlov V."/>
        </authorList>
    </citation>
    <scope>NUCLEOTIDE SEQUENCE [LARGE SCALE GENOMIC DNA]</scope>
    <source>
        <strain evidence="2 3">MD1</strain>
    </source>
</reference>
<dbReference type="Proteomes" id="UP000574276">
    <property type="component" value="Unassembled WGS sequence"/>
</dbReference>
<protein>
    <submittedName>
        <fullName evidence="2">Uncharacterized protein</fullName>
    </submittedName>
</protein>
<dbReference type="AlphaFoldDB" id="A0A839K019"/>
<keyword evidence="1" id="KW-0812">Transmembrane</keyword>
<comment type="caution">
    <text evidence="2">The sequence shown here is derived from an EMBL/GenBank/DDBJ whole genome shotgun (WGS) entry which is preliminary data.</text>
</comment>
<gene>
    <name evidence="2" type="ORF">H0486_10315</name>
</gene>
<keyword evidence="1" id="KW-1133">Transmembrane helix</keyword>
<organism evidence="2 3">
    <name type="scientific">Variimorphobacter saccharofermentans</name>
    <dbReference type="NCBI Taxonomy" id="2755051"/>
    <lineage>
        <taxon>Bacteria</taxon>
        <taxon>Bacillati</taxon>
        <taxon>Bacillota</taxon>
        <taxon>Clostridia</taxon>
        <taxon>Lachnospirales</taxon>
        <taxon>Lachnospiraceae</taxon>
        <taxon>Variimorphobacter</taxon>
    </lineage>
</organism>
<evidence type="ECO:0000256" key="1">
    <source>
        <dbReference type="SAM" id="Phobius"/>
    </source>
</evidence>
<feature type="transmembrane region" description="Helical" evidence="1">
    <location>
        <begin position="85"/>
        <end position="106"/>
    </location>
</feature>
<feature type="transmembrane region" description="Helical" evidence="1">
    <location>
        <begin position="12"/>
        <end position="32"/>
    </location>
</feature>
<accession>A0A839K019</accession>
<proteinExistence type="predicted"/>